<keyword evidence="3 5" id="KW-1133">Transmembrane helix</keyword>
<dbReference type="RefSeq" id="XP_017029619.1">
    <property type="nucleotide sequence ID" value="XM_017174130.3"/>
</dbReference>
<dbReference type="EC" id="2.3.-.-" evidence="5"/>
<comment type="subcellular location">
    <subcellularLocation>
        <location evidence="5">Endoplasmic reticulum membrane</location>
        <topology evidence="5">Multi-pass membrane protein</topology>
    </subcellularLocation>
    <subcellularLocation>
        <location evidence="1">Membrane</location>
        <topology evidence="1">Multi-pass membrane protein</topology>
    </subcellularLocation>
</comment>
<accession>A0A6P4J2L8</accession>
<dbReference type="GO" id="GO:0005789">
    <property type="term" value="C:endoplasmic reticulum membrane"/>
    <property type="evidence" value="ECO:0007669"/>
    <property type="project" value="UniProtKB-SubCell"/>
</dbReference>
<evidence type="ECO:0000256" key="4">
    <source>
        <dbReference type="ARBA" id="ARBA00023136"/>
    </source>
</evidence>
<feature type="transmembrane region" description="Helical" evidence="5">
    <location>
        <begin position="450"/>
        <end position="468"/>
    </location>
</feature>
<feature type="transmembrane region" description="Helical" evidence="5">
    <location>
        <begin position="245"/>
        <end position="264"/>
    </location>
</feature>
<feature type="transmembrane region" description="Helical" evidence="5">
    <location>
        <begin position="271"/>
        <end position="292"/>
    </location>
</feature>
<comment type="pathway">
    <text evidence="5">Glycolipid biosynthesis; glycosylphosphatidylinositol-anchor biosynthesis.</text>
</comment>
<feature type="transmembrane region" description="Helical" evidence="5">
    <location>
        <begin position="105"/>
        <end position="122"/>
    </location>
</feature>
<dbReference type="GO" id="GO:0006506">
    <property type="term" value="P:GPI anchor biosynthetic process"/>
    <property type="evidence" value="ECO:0007669"/>
    <property type="project" value="UniProtKB-UniPathway"/>
</dbReference>
<keyword evidence="5" id="KW-0012">Acyltransferase</keyword>
<proteinExistence type="inferred from homology"/>
<feature type="transmembrane region" description="Helical" evidence="5">
    <location>
        <begin position="210"/>
        <end position="233"/>
    </location>
</feature>
<keyword evidence="5" id="KW-0256">Endoplasmic reticulum</keyword>
<reference evidence="7" key="1">
    <citation type="submission" date="2025-08" db="UniProtKB">
        <authorList>
            <consortium name="RefSeq"/>
        </authorList>
    </citation>
    <scope>IDENTIFICATION</scope>
    <source>
        <strain evidence="7">14028-0561.14</strain>
        <tissue evidence="7">Whole fly</tissue>
    </source>
</reference>
<gene>
    <name evidence="7" type="primary">PIG-Wb</name>
</gene>
<keyword evidence="6" id="KW-1185">Reference proteome</keyword>
<evidence type="ECO:0000313" key="7">
    <source>
        <dbReference type="RefSeq" id="XP_017029619.1"/>
    </source>
</evidence>
<comment type="similarity">
    <text evidence="5">Belongs to the PIGW family.</text>
</comment>
<comment type="function">
    <text evidence="5">A acetyltransferase, which acetylates the inositol ring of phosphatidylinositol during biosynthesis of GPI-anchor.</text>
</comment>
<feature type="transmembrane region" description="Helical" evidence="5">
    <location>
        <begin position="381"/>
        <end position="403"/>
    </location>
</feature>
<evidence type="ECO:0000256" key="1">
    <source>
        <dbReference type="ARBA" id="ARBA00004141"/>
    </source>
</evidence>
<feature type="transmembrane region" description="Helical" evidence="5">
    <location>
        <begin position="474"/>
        <end position="493"/>
    </location>
</feature>
<organism evidence="6 7">
    <name type="scientific">Drosophila kikkawai</name>
    <name type="common">Fruit fly</name>
    <dbReference type="NCBI Taxonomy" id="30033"/>
    <lineage>
        <taxon>Eukaryota</taxon>
        <taxon>Metazoa</taxon>
        <taxon>Ecdysozoa</taxon>
        <taxon>Arthropoda</taxon>
        <taxon>Hexapoda</taxon>
        <taxon>Insecta</taxon>
        <taxon>Pterygota</taxon>
        <taxon>Neoptera</taxon>
        <taxon>Endopterygota</taxon>
        <taxon>Diptera</taxon>
        <taxon>Brachycera</taxon>
        <taxon>Muscomorpha</taxon>
        <taxon>Ephydroidea</taxon>
        <taxon>Drosophilidae</taxon>
        <taxon>Drosophila</taxon>
        <taxon>Sophophora</taxon>
    </lineage>
</organism>
<feature type="transmembrane region" description="Helical" evidence="5">
    <location>
        <begin position="53"/>
        <end position="71"/>
    </location>
</feature>
<dbReference type="InterPro" id="IPR009447">
    <property type="entry name" value="PIGW/GWT1"/>
</dbReference>
<keyword evidence="4 5" id="KW-0472">Membrane</keyword>
<dbReference type="GO" id="GO:0072659">
    <property type="term" value="P:protein localization to plasma membrane"/>
    <property type="evidence" value="ECO:0007669"/>
    <property type="project" value="TreeGrafter"/>
</dbReference>
<dbReference type="PANTHER" id="PTHR20661:SF0">
    <property type="entry name" value="PHOSPHATIDYLINOSITOL-GLYCAN BIOSYNTHESIS CLASS W PROTEIN"/>
    <property type="match status" value="1"/>
</dbReference>
<feature type="transmembrane region" description="Helical" evidence="5">
    <location>
        <begin position="312"/>
        <end position="330"/>
    </location>
</feature>
<dbReference type="OrthoDB" id="15270at2759"/>
<keyword evidence="5" id="KW-0337">GPI-anchor biosynthesis</keyword>
<keyword evidence="5" id="KW-0808">Transferase</keyword>
<dbReference type="Pfam" id="PF06423">
    <property type="entry name" value="GWT1"/>
    <property type="match status" value="1"/>
</dbReference>
<dbReference type="GO" id="GO:0032216">
    <property type="term" value="F:glucosaminyl-phosphatidylinositol O-acyltransferase activity"/>
    <property type="evidence" value="ECO:0007669"/>
    <property type="project" value="TreeGrafter"/>
</dbReference>
<sequence>MGSRAAADLVLDPNPKIYHNQYGGNRTLEEAIAKYVPVYEWSWTETLFQSWESLLLILATFWCIFLARLVSHKLGLFDSPNRCYAVEFALIILPCILLVTVAVDYSCYVGLVMLLATLWFLQRSRFLERARSRQQFDLGKRPVALSVLRSVTHLLTAVCILAVDFESFHRPYRKSRQFGAKLMDIGIGLFVFTMGSVSRRTRNFTDLRRSVVYSALPLILLGLARTVAILVVGYGQDEHEYGQHLNAFFTLGFTKLLGALVSILARRDVHLLPLGFGLLLLHQFGLSILGISDYVMDDEVVRSNLFNANREGLVSLPGFVSLYLLSIYVNRWMVAITQLTYSQMVQKLQRLFSIALILWSLFGLSTYAIGISRVTCNFGYVMWMMAIGGSTLLISFGAIDFVINSVMPWDSSGLEVDEQEKGLLTEETAAKKRAKPIVPFTISQALNQNGLTFFLVANLLTGAVNIFLKPENRSSLESVVILLVYMFLATKLAHELLKRGIRLA</sequence>
<feature type="transmembrane region" description="Helical" evidence="5">
    <location>
        <begin position="351"/>
        <end position="369"/>
    </location>
</feature>
<evidence type="ECO:0000256" key="3">
    <source>
        <dbReference type="ARBA" id="ARBA00022989"/>
    </source>
</evidence>
<feature type="transmembrane region" description="Helical" evidence="5">
    <location>
        <begin position="143"/>
        <end position="163"/>
    </location>
</feature>
<protein>
    <recommendedName>
        <fullName evidence="5">Phosphatidylinositol-glycan biosynthesis class W protein</fullName>
        <ecNumber evidence="5">2.3.-.-</ecNumber>
    </recommendedName>
</protein>
<dbReference type="AlphaFoldDB" id="A0A6P4J2L8"/>
<dbReference type="PIRSF" id="PIRSF017321">
    <property type="entry name" value="GWT1"/>
    <property type="match status" value="1"/>
</dbReference>
<feature type="transmembrane region" description="Helical" evidence="5">
    <location>
        <begin position="178"/>
        <end position="198"/>
    </location>
</feature>
<evidence type="ECO:0000256" key="2">
    <source>
        <dbReference type="ARBA" id="ARBA00022692"/>
    </source>
</evidence>
<evidence type="ECO:0000256" key="5">
    <source>
        <dbReference type="RuleBase" id="RU280819"/>
    </source>
</evidence>
<keyword evidence="2 5" id="KW-0812">Transmembrane</keyword>
<dbReference type="UniPathway" id="UPA00196"/>
<name>A0A6P4J2L8_DROKI</name>
<dbReference type="Proteomes" id="UP001652661">
    <property type="component" value="Chromosome 3L"/>
</dbReference>
<dbReference type="PANTHER" id="PTHR20661">
    <property type="entry name" value="PHOSPHATIDYLINOSITOL-GLYCAN BIOSYNTHESIS CLASS W PROTEIN"/>
    <property type="match status" value="1"/>
</dbReference>
<evidence type="ECO:0000313" key="6">
    <source>
        <dbReference type="Proteomes" id="UP001652661"/>
    </source>
</evidence>